<proteinExistence type="inferred from homology"/>
<dbReference type="SUPFAM" id="SSF51197">
    <property type="entry name" value="Clavaminate synthase-like"/>
    <property type="match status" value="1"/>
</dbReference>
<feature type="domain" description="JmjN" evidence="17">
    <location>
        <begin position="11"/>
        <end position="53"/>
    </location>
</feature>
<keyword evidence="20" id="KW-1185">Reference proteome</keyword>
<feature type="compositionally biased region" description="Basic residues" evidence="16">
    <location>
        <begin position="481"/>
        <end position="491"/>
    </location>
</feature>
<reference evidence="19" key="1">
    <citation type="submission" date="2021-11" db="EMBL/GenBank/DDBJ databases">
        <authorList>
            <person name="Schell T."/>
        </authorList>
    </citation>
    <scope>NUCLEOTIDE SEQUENCE</scope>
    <source>
        <strain evidence="19">M5</strain>
    </source>
</reference>
<dbReference type="Pfam" id="PF02375">
    <property type="entry name" value="JmjN"/>
    <property type="match status" value="1"/>
</dbReference>
<evidence type="ECO:0000313" key="20">
    <source>
        <dbReference type="Proteomes" id="UP000789390"/>
    </source>
</evidence>
<dbReference type="GO" id="GO:0048512">
    <property type="term" value="P:circadian behavior"/>
    <property type="evidence" value="ECO:0007669"/>
    <property type="project" value="UniProtKB-ARBA"/>
</dbReference>
<protein>
    <recommendedName>
        <fullName evidence="3">[histone H3]-trimethyl-L-lysine(9) demethylase</fullName>
        <ecNumber evidence="3">1.14.11.66</ecNumber>
    </recommendedName>
</protein>
<dbReference type="GO" id="GO:0140684">
    <property type="term" value="F:histone H3K9me2/H3K9me3 demethylase activity"/>
    <property type="evidence" value="ECO:0007669"/>
    <property type="project" value="UniProtKB-EC"/>
</dbReference>
<dbReference type="AlphaFoldDB" id="A0A8J2WPV8"/>
<accession>A0A8J2WPV8</accession>
<dbReference type="SMART" id="SM00545">
    <property type="entry name" value="JmjN"/>
    <property type="match status" value="1"/>
</dbReference>
<name>A0A8J2WPV8_9CRUS</name>
<evidence type="ECO:0000256" key="5">
    <source>
        <dbReference type="ARBA" id="ARBA00022771"/>
    </source>
</evidence>
<dbReference type="Gene3D" id="2.60.120.650">
    <property type="entry name" value="Cupin"/>
    <property type="match status" value="1"/>
</dbReference>
<dbReference type="InterPro" id="IPR003347">
    <property type="entry name" value="JmjC_dom"/>
</dbReference>
<dbReference type="GO" id="GO:0005634">
    <property type="term" value="C:nucleus"/>
    <property type="evidence" value="ECO:0007669"/>
    <property type="project" value="TreeGrafter"/>
</dbReference>
<keyword evidence="12" id="KW-0804">Transcription</keyword>
<evidence type="ECO:0000256" key="16">
    <source>
        <dbReference type="SAM" id="MobiDB-lite"/>
    </source>
</evidence>
<evidence type="ECO:0000256" key="2">
    <source>
        <dbReference type="ARBA" id="ARBA00009711"/>
    </source>
</evidence>
<keyword evidence="4" id="KW-0479">Metal-binding</keyword>
<evidence type="ECO:0000256" key="10">
    <source>
        <dbReference type="ARBA" id="ARBA00023004"/>
    </source>
</evidence>
<comment type="caution">
    <text evidence="19">The sequence shown here is derived from an EMBL/GenBank/DDBJ whole genome shotgun (WGS) entry which is preliminary data.</text>
</comment>
<dbReference type="Gene3D" id="2.30.30.140">
    <property type="match status" value="1"/>
</dbReference>
<comment type="catalytic activity">
    <reaction evidence="14">
        <text>N(6),N(6),N(6)-trimethyl-L-lysyl(9)-[histone H3] + 2 2-oxoglutarate + 2 O2 = N(6)-methyl-L-lysyl(9)-[histone H3] + 2 formaldehyde + 2 succinate + 2 CO2</text>
        <dbReference type="Rhea" id="RHEA:60200"/>
        <dbReference type="Rhea" id="RHEA-COMP:15538"/>
        <dbReference type="Rhea" id="RHEA-COMP:15542"/>
        <dbReference type="ChEBI" id="CHEBI:15379"/>
        <dbReference type="ChEBI" id="CHEBI:16526"/>
        <dbReference type="ChEBI" id="CHEBI:16810"/>
        <dbReference type="ChEBI" id="CHEBI:16842"/>
        <dbReference type="ChEBI" id="CHEBI:30031"/>
        <dbReference type="ChEBI" id="CHEBI:61929"/>
        <dbReference type="ChEBI" id="CHEBI:61961"/>
        <dbReference type="EC" id="1.14.11.66"/>
    </reaction>
</comment>
<dbReference type="Gene3D" id="3.30.40.10">
    <property type="entry name" value="Zinc/RING finger domain, C3HC4 (zinc finger)"/>
    <property type="match status" value="1"/>
</dbReference>
<dbReference type="SUPFAM" id="SSF63748">
    <property type="entry name" value="Tudor/PWWP/MBT"/>
    <property type="match status" value="1"/>
</dbReference>
<keyword evidence="6" id="KW-0862">Zinc</keyword>
<dbReference type="PANTHER" id="PTHR10694:SF129">
    <property type="entry name" value="LYSINE-SPECIFIC DEMETHYLASE 4B-RELATED"/>
    <property type="match status" value="1"/>
</dbReference>
<evidence type="ECO:0000256" key="3">
    <source>
        <dbReference type="ARBA" id="ARBA00012900"/>
    </source>
</evidence>
<dbReference type="PROSITE" id="PS51183">
    <property type="entry name" value="JMJN"/>
    <property type="match status" value="1"/>
</dbReference>
<dbReference type="Pfam" id="PF13832">
    <property type="entry name" value="zf-HC5HC2H_2"/>
    <property type="match status" value="1"/>
</dbReference>
<dbReference type="EMBL" id="CAKKLH010000332">
    <property type="protein sequence ID" value="CAH0112867.1"/>
    <property type="molecule type" value="Genomic_DNA"/>
</dbReference>
<evidence type="ECO:0000256" key="15">
    <source>
        <dbReference type="ARBA" id="ARBA00053408"/>
    </source>
</evidence>
<keyword evidence="13" id="KW-0539">Nucleus</keyword>
<dbReference type="FunFam" id="2.60.120.650:FF:000048">
    <property type="entry name" value="Lysine-specific demethylase 4A"/>
    <property type="match status" value="1"/>
</dbReference>
<dbReference type="GO" id="GO:0010468">
    <property type="term" value="P:regulation of gene expression"/>
    <property type="evidence" value="ECO:0007669"/>
    <property type="project" value="TreeGrafter"/>
</dbReference>
<keyword evidence="5" id="KW-0863">Zinc-finger</keyword>
<keyword evidence="10" id="KW-0408">Iron</keyword>
<dbReference type="GO" id="GO:0008270">
    <property type="term" value="F:zinc ion binding"/>
    <property type="evidence" value="ECO:0007669"/>
    <property type="project" value="UniProtKB-KW"/>
</dbReference>
<feature type="region of interest" description="Disordered" evidence="16">
    <location>
        <begin position="657"/>
        <end position="683"/>
    </location>
</feature>
<dbReference type="InterPro" id="IPR019787">
    <property type="entry name" value="Znf_PHD-finger"/>
</dbReference>
<evidence type="ECO:0000259" key="18">
    <source>
        <dbReference type="PROSITE" id="PS51184"/>
    </source>
</evidence>
<evidence type="ECO:0000313" key="19">
    <source>
        <dbReference type="EMBL" id="CAH0112867.1"/>
    </source>
</evidence>
<keyword evidence="7" id="KW-0156">Chromatin regulator</keyword>
<dbReference type="GO" id="GO:0000785">
    <property type="term" value="C:chromatin"/>
    <property type="evidence" value="ECO:0007669"/>
    <property type="project" value="TreeGrafter"/>
</dbReference>
<feature type="region of interest" description="Disordered" evidence="16">
    <location>
        <begin position="335"/>
        <end position="355"/>
    </location>
</feature>
<comment type="function">
    <text evidence="15">Probable histone demethylase that specifically demethylates 'Lys-9' and 'Lys-36' residues of histone H3, thereby playing a central role in histone code. Demethylation of Lys residue generates formaldehyde and succinate.</text>
</comment>
<dbReference type="InterPro" id="IPR003349">
    <property type="entry name" value="JmjN"/>
</dbReference>
<dbReference type="EC" id="1.14.11.66" evidence="3"/>
<evidence type="ECO:0000256" key="12">
    <source>
        <dbReference type="ARBA" id="ARBA00023163"/>
    </source>
</evidence>
<gene>
    <name evidence="19" type="ORF">DGAL_LOCUS16661</name>
</gene>
<dbReference type="SMART" id="SM00558">
    <property type="entry name" value="JmjC"/>
    <property type="match status" value="1"/>
</dbReference>
<dbReference type="Pfam" id="PF02373">
    <property type="entry name" value="JmjC"/>
    <property type="match status" value="1"/>
</dbReference>
<dbReference type="OrthoDB" id="9547406at2759"/>
<evidence type="ECO:0000256" key="9">
    <source>
        <dbReference type="ARBA" id="ARBA00023002"/>
    </source>
</evidence>
<organism evidence="19 20">
    <name type="scientific">Daphnia galeata</name>
    <dbReference type="NCBI Taxonomy" id="27404"/>
    <lineage>
        <taxon>Eukaryota</taxon>
        <taxon>Metazoa</taxon>
        <taxon>Ecdysozoa</taxon>
        <taxon>Arthropoda</taxon>
        <taxon>Crustacea</taxon>
        <taxon>Branchiopoda</taxon>
        <taxon>Diplostraca</taxon>
        <taxon>Cladocera</taxon>
        <taxon>Anomopoda</taxon>
        <taxon>Daphniidae</taxon>
        <taxon>Daphnia</taxon>
    </lineage>
</organism>
<evidence type="ECO:0000256" key="11">
    <source>
        <dbReference type="ARBA" id="ARBA00023015"/>
    </source>
</evidence>
<feature type="region of interest" description="Disordered" evidence="16">
    <location>
        <begin position="481"/>
        <end position="516"/>
    </location>
</feature>
<dbReference type="FunFam" id="3.10.330.70:FF:000001">
    <property type="entry name" value="Putative lysine-specific demethylase 4a"/>
    <property type="match status" value="1"/>
</dbReference>
<dbReference type="PANTHER" id="PTHR10694">
    <property type="entry name" value="LYSINE-SPECIFIC DEMETHYLASE"/>
    <property type="match status" value="1"/>
</dbReference>
<dbReference type="Pfam" id="PF13831">
    <property type="entry name" value="PHD_2"/>
    <property type="match status" value="1"/>
</dbReference>
<comment type="cofactor">
    <cofactor evidence="1">
        <name>Fe(2+)</name>
        <dbReference type="ChEBI" id="CHEBI:29033"/>
    </cofactor>
</comment>
<evidence type="ECO:0000256" key="8">
    <source>
        <dbReference type="ARBA" id="ARBA00022964"/>
    </source>
</evidence>
<comment type="similarity">
    <text evidence="2">Belongs to the JHDM3 histone demethylase family.</text>
</comment>
<sequence length="1092" mass="123997">MDPDPDNITKIQVFKPTWEEFKDFNKYIIEIEKKGAHKAGLAKIIPPPEWKPRADNYNMDIIGEIEIPAPISQVVQGKQGVYQVFNIQKNAMKVKDFKRMANSAKYATPPHTNYDDLDRKYWRNIAYCPPIYGADVSGSLTDVDVKEWNINKLGSILDFVNEDYGISIDGVNTAYLYFGMWKSCFAWHTEDMDLYSINYLHFGEPKSWYSVPPEHGARLERLANNFFTANYKECPAYLRHKMSVISPTVLKNHSIPYNKIVQEAGEFMITFPYGYHAGFNHGFNCAESTNFASPRWVEYGKRATQCACRPDMVKISMETFVKRFQPERYDLWLQGKDIGPHPANPGRNSAAPHPSKDDILWNKNYTDLPEQFVEPTNKKAKRHLIHQQLEEEQSAEPKTQLDQEMAMKPVDVLEKSDSSEEKMDADEDLNDFEHFEVMKEIYYKAGEMESDGLEDLKSEEEEVEEEWEPENVGLDVKPKTVTKKTVKRSKSKTNVDSSATNIKHRRTKSESVPVRPVSPRSQVVRVAEASTTVVKCSPLKSKALFHGFRIPKKTQSLDSRGTPMSVDCSNWGDNDCQESPSFNSYSSTSKMDEDAFSKTRIQKPSPNSHIKSCPVTAATPICVSSSSSASYPSTLNTAHPASTTDLHRQQFTCITSTNKSPCSPVDERRSRKQKSPRKGLDSREVSANMTLMWEKQKEWTWANECEFNMLNSHQEPFCCVCSVLRPSAPQKPQPSIEQQPKSSAVLLPETLFGSDRHTITISILLRCSSCCVCVHAKCCGLAESTVTDNWMCRRCERNVTDRQKIRCCLCQKRGGILKATTDNRWIHIVCTICFPGVSFVEPVLREPIVFSSKGWNDYVRLNCFYCTNSRSDFGPNSVAWHRGICLPCVNKKICGRAFHPLCGLVNGVRFTLSQDGHQFIANCCSTTPRSTINSSTSVLKKKPTVHISIGQQVYAKHPATNEYHLADVTDNTQTITYYSVDFHDGSRSDDTYPEDIRNYNCKMDGPPPMGAAVDVLWTDGKSYDGHYRGVTYRKLYNLSFRDGTNTVITAERPDFYHPDEDLPKDLRIQLDKQRAAAAQMRRLQYACPGIQP</sequence>
<evidence type="ECO:0000256" key="4">
    <source>
        <dbReference type="ARBA" id="ARBA00022723"/>
    </source>
</evidence>
<evidence type="ECO:0000259" key="17">
    <source>
        <dbReference type="PROSITE" id="PS51183"/>
    </source>
</evidence>
<dbReference type="Gene3D" id="3.10.330.70">
    <property type="match status" value="1"/>
</dbReference>
<evidence type="ECO:0000256" key="13">
    <source>
        <dbReference type="ARBA" id="ARBA00023242"/>
    </source>
</evidence>
<keyword evidence="8" id="KW-0223">Dioxygenase</keyword>
<dbReference type="CDD" id="cd20391">
    <property type="entry name" value="Tudor_JMJD2_rpt1"/>
    <property type="match status" value="1"/>
</dbReference>
<dbReference type="GO" id="GO:0140681">
    <property type="term" value="F:histone H3K36me2/H3K36me3 demethylase activity"/>
    <property type="evidence" value="ECO:0007669"/>
    <property type="project" value="UniProtKB-ARBA"/>
</dbReference>
<evidence type="ECO:0000256" key="14">
    <source>
        <dbReference type="ARBA" id="ARBA00049349"/>
    </source>
</evidence>
<evidence type="ECO:0000256" key="1">
    <source>
        <dbReference type="ARBA" id="ARBA00001954"/>
    </source>
</evidence>
<dbReference type="InterPro" id="IPR013083">
    <property type="entry name" value="Znf_RING/FYVE/PHD"/>
</dbReference>
<evidence type="ECO:0000256" key="7">
    <source>
        <dbReference type="ARBA" id="ARBA00022853"/>
    </source>
</evidence>
<evidence type="ECO:0000256" key="6">
    <source>
        <dbReference type="ARBA" id="ARBA00022833"/>
    </source>
</evidence>
<dbReference type="Proteomes" id="UP000789390">
    <property type="component" value="Unassembled WGS sequence"/>
</dbReference>
<keyword evidence="11" id="KW-0805">Transcription regulation</keyword>
<dbReference type="CDD" id="cd15493">
    <property type="entry name" value="PHD_JMJD2"/>
    <property type="match status" value="1"/>
</dbReference>
<feature type="domain" description="JmjC" evidence="18">
    <location>
        <begin position="142"/>
        <end position="308"/>
    </location>
</feature>
<keyword evidence="9" id="KW-0560">Oxidoreductase</keyword>
<dbReference type="PROSITE" id="PS51184">
    <property type="entry name" value="JMJC"/>
    <property type="match status" value="1"/>
</dbReference>